<evidence type="ECO:0000256" key="4">
    <source>
        <dbReference type="ARBA" id="ARBA00040604"/>
    </source>
</evidence>
<dbReference type="SMART" id="SM00584">
    <property type="entry name" value="TLDc"/>
    <property type="match status" value="1"/>
</dbReference>
<dbReference type="InterPro" id="IPR006571">
    <property type="entry name" value="TLDc_dom"/>
</dbReference>
<keyword evidence="8" id="KW-1185">Reference proteome</keyword>
<dbReference type="AlphaFoldDB" id="A0A5B8MET9"/>
<sequence length="242" mass="27205">MNSFRIFSKADEEGGEGGSQPSSSRASSSSSLRRLVSEKATSLLSSITATIRSIQRRGLAKRLEKVTAESDMLLEDHVVFLMDSVPPRFKQQTWRLLYSTSKHGFSLQTFYRRVSNAFPTVLLVKDVRGSIFGAFATDPYMVQHKYYGTGETFVFKLHPDAEAYRWKYDKEKGSASQNQNDFFLLSTEDCIGFGGGGRFALWIDQELLHGSSSCSPTFEGLERLSEEENFTVQTIEVWSLGD</sequence>
<feature type="compositionally biased region" description="Low complexity" evidence="5">
    <location>
        <begin position="19"/>
        <end position="31"/>
    </location>
</feature>
<gene>
    <name evidence="7" type="ORF">A3770_01p07130</name>
</gene>
<protein>
    <recommendedName>
        <fullName evidence="4">Oxidation resistance protein 1</fullName>
    </recommendedName>
</protein>
<keyword evidence="3" id="KW-0496">Mitochondrion</keyword>
<accession>A0A5B8MET9</accession>
<dbReference type="OrthoDB" id="26679at2759"/>
<comment type="subcellular location">
    <subcellularLocation>
        <location evidence="1">Mitochondrion</location>
    </subcellularLocation>
</comment>
<evidence type="ECO:0000256" key="5">
    <source>
        <dbReference type="SAM" id="MobiDB-lite"/>
    </source>
</evidence>
<name>A0A5B8MET9_9CHLO</name>
<dbReference type="PANTHER" id="PTHR23354:SF62">
    <property type="entry name" value="MUSTARD, ISOFORM V"/>
    <property type="match status" value="1"/>
</dbReference>
<evidence type="ECO:0000256" key="3">
    <source>
        <dbReference type="ARBA" id="ARBA00023128"/>
    </source>
</evidence>
<evidence type="ECO:0000256" key="1">
    <source>
        <dbReference type="ARBA" id="ARBA00004173"/>
    </source>
</evidence>
<dbReference type="GO" id="GO:0005739">
    <property type="term" value="C:mitochondrion"/>
    <property type="evidence" value="ECO:0007669"/>
    <property type="project" value="UniProtKB-SubCell"/>
</dbReference>
<evidence type="ECO:0000256" key="2">
    <source>
        <dbReference type="ARBA" id="ARBA00009540"/>
    </source>
</evidence>
<dbReference type="EMBL" id="CP031034">
    <property type="protein sequence ID" value="QDZ18195.1"/>
    <property type="molecule type" value="Genomic_DNA"/>
</dbReference>
<dbReference type="PROSITE" id="PS51886">
    <property type="entry name" value="TLDC"/>
    <property type="match status" value="1"/>
</dbReference>
<dbReference type="Pfam" id="PF07534">
    <property type="entry name" value="TLD"/>
    <property type="match status" value="1"/>
</dbReference>
<reference evidence="7 8" key="1">
    <citation type="submission" date="2018-07" db="EMBL/GenBank/DDBJ databases">
        <title>The complete nuclear genome of the prasinophyte Chloropicon primus (CCMP1205).</title>
        <authorList>
            <person name="Pombert J.-F."/>
            <person name="Otis C."/>
            <person name="Turmel M."/>
            <person name="Lemieux C."/>
        </authorList>
    </citation>
    <scope>NUCLEOTIDE SEQUENCE [LARGE SCALE GENOMIC DNA]</scope>
    <source>
        <strain evidence="7 8">CCMP1205</strain>
    </source>
</reference>
<evidence type="ECO:0000313" key="7">
    <source>
        <dbReference type="EMBL" id="QDZ18195.1"/>
    </source>
</evidence>
<feature type="region of interest" description="Disordered" evidence="5">
    <location>
        <begin position="1"/>
        <end position="31"/>
    </location>
</feature>
<organism evidence="7 8">
    <name type="scientific">Chloropicon primus</name>
    <dbReference type="NCBI Taxonomy" id="1764295"/>
    <lineage>
        <taxon>Eukaryota</taxon>
        <taxon>Viridiplantae</taxon>
        <taxon>Chlorophyta</taxon>
        <taxon>Chloropicophyceae</taxon>
        <taxon>Chloropicales</taxon>
        <taxon>Chloropicaceae</taxon>
        <taxon>Chloropicon</taxon>
    </lineage>
</organism>
<dbReference type="Proteomes" id="UP000316726">
    <property type="component" value="Chromosome 1"/>
</dbReference>
<evidence type="ECO:0000259" key="6">
    <source>
        <dbReference type="PROSITE" id="PS51886"/>
    </source>
</evidence>
<comment type="similarity">
    <text evidence="2">Belongs to the OXR1 family.</text>
</comment>
<dbReference type="PANTHER" id="PTHR23354">
    <property type="entry name" value="NUCLEOLAR PROTEIN 7/ESTROGEN RECEPTOR COACTIVATOR-RELATED"/>
    <property type="match status" value="1"/>
</dbReference>
<evidence type="ECO:0000313" key="8">
    <source>
        <dbReference type="Proteomes" id="UP000316726"/>
    </source>
</evidence>
<feature type="domain" description="TLDc" evidence="6">
    <location>
        <begin position="71"/>
        <end position="241"/>
    </location>
</feature>
<proteinExistence type="inferred from homology"/>